<keyword evidence="2" id="KW-0472">Membrane</keyword>
<dbReference type="EMBL" id="CP045810">
    <property type="protein sequence ID" value="QHN40634.1"/>
    <property type="molecule type" value="Genomic_DNA"/>
</dbReference>
<evidence type="ECO:0000256" key="2">
    <source>
        <dbReference type="SAM" id="Phobius"/>
    </source>
</evidence>
<evidence type="ECO:0000256" key="1">
    <source>
        <dbReference type="SAM" id="MobiDB-lite"/>
    </source>
</evidence>
<organism evidence="3">
    <name type="scientific">Gordonia amarae</name>
    <dbReference type="NCBI Taxonomy" id="36821"/>
    <lineage>
        <taxon>Bacteria</taxon>
        <taxon>Bacillati</taxon>
        <taxon>Actinomycetota</taxon>
        <taxon>Actinomycetes</taxon>
        <taxon>Mycobacteriales</taxon>
        <taxon>Gordoniaceae</taxon>
        <taxon>Gordonia</taxon>
    </lineage>
</organism>
<accession>A0A857LWG9</accession>
<feature type="transmembrane region" description="Helical" evidence="2">
    <location>
        <begin position="29"/>
        <end position="51"/>
    </location>
</feature>
<dbReference type="RefSeq" id="WP_005190345.1">
    <property type="nucleotide sequence ID" value="NZ_CP045804.1"/>
</dbReference>
<reference evidence="3" key="1">
    <citation type="journal article" date="2021" name="Nat. Microbiol.">
        <title>Cocultivation of an ultrasmall environmental parasitic bacterium with lytic ability against bacteria associated with wastewater foams.</title>
        <authorList>
            <person name="Batinovic S."/>
            <person name="Rose J.J.A."/>
            <person name="Ratcliffe J."/>
            <person name="Seviour R.J."/>
            <person name="Petrovski S."/>
        </authorList>
    </citation>
    <scope>NUCLEOTIDE SEQUENCE</scope>
    <source>
        <strain evidence="3">CON44</strain>
    </source>
</reference>
<protein>
    <submittedName>
        <fullName evidence="3">Uncharacterized protein</fullName>
    </submittedName>
</protein>
<proteinExistence type="predicted"/>
<feature type="transmembrane region" description="Helical" evidence="2">
    <location>
        <begin position="57"/>
        <end position="78"/>
    </location>
</feature>
<gene>
    <name evidence="3" type="ORF">GII30_17115</name>
</gene>
<dbReference type="AlphaFoldDB" id="A0A857LWG9"/>
<evidence type="ECO:0000313" key="3">
    <source>
        <dbReference type="EMBL" id="QHN40634.1"/>
    </source>
</evidence>
<keyword evidence="2" id="KW-0812">Transmembrane</keyword>
<feature type="compositionally biased region" description="Basic and acidic residues" evidence="1">
    <location>
        <begin position="95"/>
        <end position="105"/>
    </location>
</feature>
<sequence>MTTNFPTTHFSSTHYPHRHESHGNHPMSFVGFVLVLAGFVTAALWLVHMAGGSGGQAAAYGIAAAVAFGSAVTIFVRLTRRTHHSPLLPDNTDTETDRYLHEYRD</sequence>
<keyword evidence="2" id="KW-1133">Transmembrane helix</keyword>
<name>A0A857LWG9_9ACTN</name>
<feature type="region of interest" description="Disordered" evidence="1">
    <location>
        <begin position="84"/>
        <end position="105"/>
    </location>
</feature>